<dbReference type="CDD" id="cd05233">
    <property type="entry name" value="SDR_c"/>
    <property type="match status" value="1"/>
</dbReference>
<organism evidence="3">
    <name type="scientific">metagenome</name>
    <dbReference type="NCBI Taxonomy" id="256318"/>
    <lineage>
        <taxon>unclassified sequences</taxon>
        <taxon>metagenomes</taxon>
    </lineage>
</organism>
<accession>A0A2P2CA90</accession>
<dbReference type="EMBL" id="CZKA01000050">
    <property type="protein sequence ID" value="CUR58907.1"/>
    <property type="molecule type" value="Genomic_DNA"/>
</dbReference>
<dbReference type="GO" id="GO:0016491">
    <property type="term" value="F:oxidoreductase activity"/>
    <property type="evidence" value="ECO:0007669"/>
    <property type="project" value="UniProtKB-KW"/>
</dbReference>
<proteinExistence type="inferred from homology"/>
<reference evidence="3" key="1">
    <citation type="submission" date="2015-08" db="EMBL/GenBank/DDBJ databases">
        <authorList>
            <person name="Babu N.S."/>
            <person name="Beckwith C.J."/>
            <person name="Beseler K.G."/>
            <person name="Brison A."/>
            <person name="Carone J.V."/>
            <person name="Caskin T.P."/>
            <person name="Diamond M."/>
            <person name="Durham M.E."/>
            <person name="Foxe J.M."/>
            <person name="Go M."/>
            <person name="Henderson B.A."/>
            <person name="Jones I.B."/>
            <person name="McGettigan J.A."/>
            <person name="Micheletti S.J."/>
            <person name="Nasrallah M.E."/>
            <person name="Ortiz D."/>
            <person name="Piller C.R."/>
            <person name="Privatt S.R."/>
            <person name="Schneider S.L."/>
            <person name="Sharp S."/>
            <person name="Smith T.C."/>
            <person name="Stanton J.D."/>
            <person name="Ullery H.E."/>
            <person name="Wilson R.J."/>
            <person name="Serrano M.G."/>
            <person name="Buck G."/>
            <person name="Lee V."/>
            <person name="Wang Y."/>
            <person name="Carvalho R."/>
            <person name="Voegtly L."/>
            <person name="Shi R."/>
            <person name="Duckworth R."/>
            <person name="Johnson A."/>
            <person name="Loviza R."/>
            <person name="Walstead R."/>
            <person name="Shah Z."/>
            <person name="Kiflezghi M."/>
            <person name="Wade K."/>
            <person name="Ball S.L."/>
            <person name="Bradley K.W."/>
            <person name="Asai D.J."/>
            <person name="Bowman C.A."/>
            <person name="Russell D.A."/>
            <person name="Pope W.H."/>
            <person name="Jacobs-Sera D."/>
            <person name="Hendrix R.W."/>
            <person name="Hatfull G.F."/>
        </authorList>
    </citation>
    <scope>NUCLEOTIDE SEQUENCE</scope>
</reference>
<dbReference type="FunFam" id="3.40.50.720:FF:000084">
    <property type="entry name" value="Short-chain dehydrogenase reductase"/>
    <property type="match status" value="1"/>
</dbReference>
<dbReference type="Gene3D" id="3.40.50.720">
    <property type="entry name" value="NAD(P)-binding Rossmann-like Domain"/>
    <property type="match status" value="1"/>
</dbReference>
<gene>
    <name evidence="3" type="ORF">NOCA2540104</name>
</gene>
<protein>
    <submittedName>
        <fullName evidence="3">Putative Levodione reductase</fullName>
        <ecNumber evidence="3">1.1.1.-</ecNumber>
    </submittedName>
</protein>
<name>A0A2P2CA90_9ZZZZ</name>
<dbReference type="Pfam" id="PF13561">
    <property type="entry name" value="adh_short_C2"/>
    <property type="match status" value="1"/>
</dbReference>
<evidence type="ECO:0000256" key="1">
    <source>
        <dbReference type="ARBA" id="ARBA00006484"/>
    </source>
</evidence>
<dbReference type="PANTHER" id="PTHR24321">
    <property type="entry name" value="DEHYDROGENASES, SHORT CHAIN"/>
    <property type="match status" value="1"/>
</dbReference>
<dbReference type="InterPro" id="IPR036291">
    <property type="entry name" value="NAD(P)-bd_dom_sf"/>
</dbReference>
<dbReference type="PANTHER" id="PTHR24321:SF8">
    <property type="entry name" value="ESTRADIOL 17-BETA-DEHYDROGENASE 8-RELATED"/>
    <property type="match status" value="1"/>
</dbReference>
<keyword evidence="2 3" id="KW-0560">Oxidoreductase</keyword>
<dbReference type="SUPFAM" id="SSF51735">
    <property type="entry name" value="NAD(P)-binding Rossmann-fold domains"/>
    <property type="match status" value="1"/>
</dbReference>
<dbReference type="InterPro" id="IPR002347">
    <property type="entry name" value="SDR_fam"/>
</dbReference>
<dbReference type="EC" id="1.1.1.-" evidence="3"/>
<dbReference type="PRINTS" id="PR00081">
    <property type="entry name" value="GDHRDH"/>
</dbReference>
<dbReference type="AlphaFoldDB" id="A0A2P2CA90"/>
<comment type="similarity">
    <text evidence="1">Belongs to the short-chain dehydrogenases/reductases (SDR) family.</text>
</comment>
<evidence type="ECO:0000313" key="3">
    <source>
        <dbReference type="EMBL" id="CUR58907.1"/>
    </source>
</evidence>
<sequence>MNDIGPVAVVTGAGGALGGAVAQQLAAQGYQLVLVDNDPVALGALSAALPAGSTSQAVVGDVTREDDVKRYVEVARAVGDGTIRSFLNNAGVEGSMQPLVDYSLEAFDRVMAVNVRGVFLGLKLLGPHLVGGGAVVNTSSTGGVVGATNMAGYIASKHAVVGLTRAAALEWAARNVRVNAVCPGPMEGRMMDSIAAGLGVPDVESIVSAKIPIQRLATADEVARTVLFLLGDESTYTTGSAVVVDGGRSA</sequence>
<evidence type="ECO:0000256" key="2">
    <source>
        <dbReference type="ARBA" id="ARBA00023002"/>
    </source>
</evidence>
<dbReference type="PRINTS" id="PR00080">
    <property type="entry name" value="SDRFAMILY"/>
</dbReference>